<comment type="caution">
    <text evidence="8">The sequence shown here is derived from an EMBL/GenBank/DDBJ whole genome shotgun (WGS) entry which is preliminary data.</text>
</comment>
<dbReference type="PANTHER" id="PTHR23502:SF5">
    <property type="entry name" value="QUINIDINE RESISTANCE PROTEIN 3"/>
    <property type="match status" value="1"/>
</dbReference>
<evidence type="ECO:0000259" key="7">
    <source>
        <dbReference type="PROSITE" id="PS50850"/>
    </source>
</evidence>
<evidence type="ECO:0000256" key="1">
    <source>
        <dbReference type="ARBA" id="ARBA00004141"/>
    </source>
</evidence>
<dbReference type="Gene3D" id="1.20.1720.10">
    <property type="entry name" value="Multidrug resistance protein D"/>
    <property type="match status" value="1"/>
</dbReference>
<gene>
    <name evidence="8" type="ORF">B0H16DRAFT_1619674</name>
</gene>
<feature type="transmembrane region" description="Helical" evidence="6">
    <location>
        <begin position="245"/>
        <end position="268"/>
    </location>
</feature>
<feature type="transmembrane region" description="Helical" evidence="6">
    <location>
        <begin position="558"/>
        <end position="576"/>
    </location>
</feature>
<accession>A0AAD7MF60</accession>
<keyword evidence="3 6" id="KW-1133">Transmembrane helix</keyword>
<dbReference type="Pfam" id="PF07690">
    <property type="entry name" value="MFS_1"/>
    <property type="match status" value="1"/>
</dbReference>
<dbReference type="Proteomes" id="UP001215598">
    <property type="component" value="Unassembled WGS sequence"/>
</dbReference>
<proteinExistence type="predicted"/>
<feature type="domain" description="Major facilitator superfamily (MFS) profile" evidence="7">
    <location>
        <begin position="118"/>
        <end position="580"/>
    </location>
</feature>
<evidence type="ECO:0000256" key="4">
    <source>
        <dbReference type="ARBA" id="ARBA00023136"/>
    </source>
</evidence>
<reference evidence="8" key="1">
    <citation type="submission" date="2023-03" db="EMBL/GenBank/DDBJ databases">
        <title>Massive genome expansion in bonnet fungi (Mycena s.s.) driven by repeated elements and novel gene families across ecological guilds.</title>
        <authorList>
            <consortium name="Lawrence Berkeley National Laboratory"/>
            <person name="Harder C.B."/>
            <person name="Miyauchi S."/>
            <person name="Viragh M."/>
            <person name="Kuo A."/>
            <person name="Thoen E."/>
            <person name="Andreopoulos B."/>
            <person name="Lu D."/>
            <person name="Skrede I."/>
            <person name="Drula E."/>
            <person name="Henrissat B."/>
            <person name="Morin E."/>
            <person name="Kohler A."/>
            <person name="Barry K."/>
            <person name="LaButti K."/>
            <person name="Morin E."/>
            <person name="Salamov A."/>
            <person name="Lipzen A."/>
            <person name="Mereny Z."/>
            <person name="Hegedus B."/>
            <person name="Baldrian P."/>
            <person name="Stursova M."/>
            <person name="Weitz H."/>
            <person name="Taylor A."/>
            <person name="Grigoriev I.V."/>
            <person name="Nagy L.G."/>
            <person name="Martin F."/>
            <person name="Kauserud H."/>
        </authorList>
    </citation>
    <scope>NUCLEOTIDE SEQUENCE</scope>
    <source>
        <strain evidence="8">CBHHK182m</strain>
    </source>
</reference>
<feature type="transmembrane region" description="Helical" evidence="6">
    <location>
        <begin position="183"/>
        <end position="201"/>
    </location>
</feature>
<keyword evidence="2 6" id="KW-0812">Transmembrane</keyword>
<dbReference type="InterPro" id="IPR011701">
    <property type="entry name" value="MFS"/>
</dbReference>
<feature type="compositionally biased region" description="Polar residues" evidence="5">
    <location>
        <begin position="314"/>
        <end position="326"/>
    </location>
</feature>
<evidence type="ECO:0000256" key="5">
    <source>
        <dbReference type="SAM" id="MobiDB-lite"/>
    </source>
</evidence>
<dbReference type="PROSITE" id="PS50850">
    <property type="entry name" value="MFS"/>
    <property type="match status" value="1"/>
</dbReference>
<dbReference type="GO" id="GO:0005886">
    <property type="term" value="C:plasma membrane"/>
    <property type="evidence" value="ECO:0007669"/>
    <property type="project" value="TreeGrafter"/>
</dbReference>
<dbReference type="PANTHER" id="PTHR23502">
    <property type="entry name" value="MAJOR FACILITATOR SUPERFAMILY"/>
    <property type="match status" value="1"/>
</dbReference>
<dbReference type="InterPro" id="IPR020846">
    <property type="entry name" value="MFS_dom"/>
</dbReference>
<dbReference type="AlphaFoldDB" id="A0AAD7MF60"/>
<feature type="transmembrane region" description="Helical" evidence="6">
    <location>
        <begin position="274"/>
        <end position="292"/>
    </location>
</feature>
<feature type="transmembrane region" description="Helical" evidence="6">
    <location>
        <begin position="117"/>
        <end position="135"/>
    </location>
</feature>
<evidence type="ECO:0000256" key="6">
    <source>
        <dbReference type="SAM" id="Phobius"/>
    </source>
</evidence>
<feature type="transmembrane region" description="Helical" evidence="6">
    <location>
        <begin position="147"/>
        <end position="171"/>
    </location>
</feature>
<evidence type="ECO:0000313" key="9">
    <source>
        <dbReference type="Proteomes" id="UP001215598"/>
    </source>
</evidence>
<dbReference type="GO" id="GO:0022857">
    <property type="term" value="F:transmembrane transporter activity"/>
    <property type="evidence" value="ECO:0007669"/>
    <property type="project" value="InterPro"/>
</dbReference>
<evidence type="ECO:0000256" key="2">
    <source>
        <dbReference type="ARBA" id="ARBA00022692"/>
    </source>
</evidence>
<feature type="transmembrane region" description="Helical" evidence="6">
    <location>
        <begin position="417"/>
        <end position="437"/>
    </location>
</feature>
<evidence type="ECO:0000256" key="3">
    <source>
        <dbReference type="ARBA" id="ARBA00022989"/>
    </source>
</evidence>
<feature type="transmembrane region" description="Helical" evidence="6">
    <location>
        <begin position="385"/>
        <end position="405"/>
    </location>
</feature>
<feature type="transmembrane region" description="Helical" evidence="6">
    <location>
        <begin position="490"/>
        <end position="515"/>
    </location>
</feature>
<protein>
    <submittedName>
        <fullName evidence="8">Vacuolar DHA amino acid exporter</fullName>
    </submittedName>
</protein>
<keyword evidence="9" id="KW-1185">Reference proteome</keyword>
<name>A0AAD7MF60_9AGAR</name>
<feature type="transmembrane region" description="Helical" evidence="6">
    <location>
        <begin position="207"/>
        <end position="233"/>
    </location>
</feature>
<keyword evidence="4 6" id="KW-0472">Membrane</keyword>
<comment type="subcellular location">
    <subcellularLocation>
        <location evidence="1">Membrane</location>
        <topology evidence="1">Multi-pass membrane protein</topology>
    </subcellularLocation>
</comment>
<feature type="region of interest" description="Disordered" evidence="5">
    <location>
        <begin position="314"/>
        <end position="336"/>
    </location>
</feature>
<organism evidence="8 9">
    <name type="scientific">Mycena metata</name>
    <dbReference type="NCBI Taxonomy" id="1033252"/>
    <lineage>
        <taxon>Eukaryota</taxon>
        <taxon>Fungi</taxon>
        <taxon>Dikarya</taxon>
        <taxon>Basidiomycota</taxon>
        <taxon>Agaricomycotina</taxon>
        <taxon>Agaricomycetes</taxon>
        <taxon>Agaricomycetidae</taxon>
        <taxon>Agaricales</taxon>
        <taxon>Marasmiineae</taxon>
        <taxon>Mycenaceae</taxon>
        <taxon>Mycena</taxon>
    </lineage>
</organism>
<evidence type="ECO:0000313" key="8">
    <source>
        <dbReference type="EMBL" id="KAJ7714005.1"/>
    </source>
</evidence>
<sequence length="598" mass="64273">MDEGGCPPGIERMRFTVHILGMTESALSRSSWRPTKQDAVTWVPMDRVILPSLSVRSMARPIPTDVPDTSHSHPTASLGVDLESHSIPQLYKTFDIEHMPVEGGDDPRAWSSFHKNVVLCLIASASMIAGLAESIQNPAISDMEADLPATASQISLSLSLFIALQGVMPLFWSAISEVKGRKLVYVVSLALCTASSAVVATSKTIQLVIAFRCLQATGSSAVGSIGAATLSDIYDPVERGTKMGIYYIAPLLGPSLAPLMGGVLTTAFNWRAPFWFLTAVSALSCVSILLFLRHTFRQERSLTYQNVLKSRLKSGSQSTTPSSTATIVEKEPPPPTVLGKQTGLDPGLSNSPVIADVALAEIKLTLRDVNPVKPLWLVVRRMNNLMILFASGLMFAFSFVVSFTASRTLSSVYGYNALTVGLVLLSFGLGSLAGSVVGGRWSDIKLADLKAANGGVSYPEMRLRSTKIGLIFLPPSVLAFGWVSERHVHVSAMCVFLFLSGFFLVCAYTSTLAYIVDANNGRSATAVAANSAFRGLGAFVATEVAVPLQNSVGDGWHYTIWTGLMILVGLLVWLVVRKGETWREAAEKREQGVENHGS</sequence>
<dbReference type="EMBL" id="JARKIB010000332">
    <property type="protein sequence ID" value="KAJ7714005.1"/>
    <property type="molecule type" value="Genomic_DNA"/>
</dbReference>
<dbReference type="InterPro" id="IPR036259">
    <property type="entry name" value="MFS_trans_sf"/>
</dbReference>
<dbReference type="Gene3D" id="1.20.1250.20">
    <property type="entry name" value="MFS general substrate transporter like domains"/>
    <property type="match status" value="1"/>
</dbReference>
<dbReference type="SUPFAM" id="SSF103473">
    <property type="entry name" value="MFS general substrate transporter"/>
    <property type="match status" value="1"/>
</dbReference>